<dbReference type="AlphaFoldDB" id="A0A8D8JPR5"/>
<proteinExistence type="predicted"/>
<reference evidence="1" key="1">
    <citation type="submission" date="2021-05" db="EMBL/GenBank/DDBJ databases">
        <authorList>
            <person name="Alioto T."/>
            <person name="Alioto T."/>
            <person name="Gomez Garrido J."/>
        </authorList>
    </citation>
    <scope>NUCLEOTIDE SEQUENCE</scope>
</reference>
<organism evidence="1">
    <name type="scientific">Culex pipiens</name>
    <name type="common">House mosquito</name>
    <dbReference type="NCBI Taxonomy" id="7175"/>
    <lineage>
        <taxon>Eukaryota</taxon>
        <taxon>Metazoa</taxon>
        <taxon>Ecdysozoa</taxon>
        <taxon>Arthropoda</taxon>
        <taxon>Hexapoda</taxon>
        <taxon>Insecta</taxon>
        <taxon>Pterygota</taxon>
        <taxon>Neoptera</taxon>
        <taxon>Endopterygota</taxon>
        <taxon>Diptera</taxon>
        <taxon>Nematocera</taxon>
        <taxon>Culicoidea</taxon>
        <taxon>Culicidae</taxon>
        <taxon>Culicinae</taxon>
        <taxon>Culicini</taxon>
        <taxon>Culex</taxon>
        <taxon>Culex</taxon>
    </lineage>
</organism>
<protein>
    <submittedName>
        <fullName evidence="1">(northern house mosquito) hypothetical protein</fullName>
    </submittedName>
</protein>
<accession>A0A8D8JPR5</accession>
<dbReference type="EMBL" id="HBUE01192642">
    <property type="protein sequence ID" value="CAG6525849.1"/>
    <property type="molecule type" value="Transcribed_RNA"/>
</dbReference>
<name>A0A8D8JPR5_CULPI</name>
<sequence length="112" mass="12708">MFGLEKKPFAVELHSNVVESTCVVDLEAHPEVTSLQRSSLEHSPCRKSLIIVAVAWKAIFAFVDSGHRNRLPLNPDRIFTSAYGNCCRRFKGSKIRNSNFDCARCRRAVRRS</sequence>
<evidence type="ECO:0000313" key="1">
    <source>
        <dbReference type="EMBL" id="CAG6577559.1"/>
    </source>
</evidence>
<dbReference type="EMBL" id="HBUE01298583">
    <property type="protein sequence ID" value="CAG6577559.1"/>
    <property type="molecule type" value="Transcribed_RNA"/>
</dbReference>